<dbReference type="EMBL" id="VTOU01000003">
    <property type="protein sequence ID" value="TZG25824.1"/>
    <property type="molecule type" value="Genomic_DNA"/>
</dbReference>
<dbReference type="AlphaFoldDB" id="A0A5D9C241"/>
<gene>
    <name evidence="1" type="ORF">FYJ91_12625</name>
</gene>
<dbReference type="RefSeq" id="WP_149522630.1">
    <property type="nucleotide sequence ID" value="NZ_VTOU01000003.1"/>
</dbReference>
<evidence type="ECO:0000313" key="1">
    <source>
        <dbReference type="EMBL" id="TZG25824.1"/>
    </source>
</evidence>
<protein>
    <submittedName>
        <fullName evidence="1">Uncharacterized protein</fullName>
    </submittedName>
</protein>
<reference evidence="1 2" key="1">
    <citation type="submission" date="2019-08" db="EMBL/GenBank/DDBJ databases">
        <authorList>
            <person name="Wang G."/>
            <person name="Xu Z."/>
        </authorList>
    </citation>
    <scope>NUCLEOTIDE SEQUENCE [LARGE SCALE GENOMIC DNA]</scope>
    <source>
        <strain evidence="1 2">ZX</strain>
    </source>
</reference>
<dbReference type="Proteomes" id="UP000322077">
    <property type="component" value="Unassembled WGS sequence"/>
</dbReference>
<organism evidence="1 2">
    <name type="scientific">Sphingomonas montanisoli</name>
    <dbReference type="NCBI Taxonomy" id="2606412"/>
    <lineage>
        <taxon>Bacteria</taxon>
        <taxon>Pseudomonadati</taxon>
        <taxon>Pseudomonadota</taxon>
        <taxon>Alphaproteobacteria</taxon>
        <taxon>Sphingomonadales</taxon>
        <taxon>Sphingomonadaceae</taxon>
        <taxon>Sphingomonas</taxon>
    </lineage>
</organism>
<name>A0A5D9C241_9SPHN</name>
<evidence type="ECO:0000313" key="2">
    <source>
        <dbReference type="Proteomes" id="UP000322077"/>
    </source>
</evidence>
<sequence length="75" mass="8281">MTATQLQTLLIRLLVRAHGGDIRSWRQALGPVRRYDVATHPHCNWAVAPSGSARQNGAIEDLCDQVRGEHPIIGE</sequence>
<proteinExistence type="predicted"/>
<accession>A0A5D9C241</accession>
<comment type="caution">
    <text evidence="1">The sequence shown here is derived from an EMBL/GenBank/DDBJ whole genome shotgun (WGS) entry which is preliminary data.</text>
</comment>
<keyword evidence="2" id="KW-1185">Reference proteome</keyword>